<evidence type="ECO:0000313" key="1">
    <source>
        <dbReference type="EMBL" id="MCV2885950.1"/>
    </source>
</evidence>
<dbReference type="RefSeq" id="WP_263713242.1">
    <property type="nucleotide sequence ID" value="NZ_JAOWKX010000008.1"/>
</dbReference>
<sequence>MPPTTPSTNVTFEIIPKNWTKRRKAKPEPRAVAVEIPEFVYEKNHQCIMYVTYDDGSTREYLGRVLQNPITGRWAVDGMHVAVRVIT</sequence>
<gene>
    <name evidence="1" type="ORF">OE749_14755</name>
</gene>
<organism evidence="1 2">
    <name type="scientific">Fluctibacter corallii</name>
    <dbReference type="NCBI Taxonomy" id="2984329"/>
    <lineage>
        <taxon>Bacteria</taxon>
        <taxon>Pseudomonadati</taxon>
        <taxon>Pseudomonadota</taxon>
        <taxon>Gammaproteobacteria</taxon>
        <taxon>Alteromonadales</taxon>
        <taxon>Alteromonadaceae</taxon>
        <taxon>Fluctibacter</taxon>
    </lineage>
</organism>
<accession>A0ABT3ABI1</accession>
<proteinExistence type="predicted"/>
<protein>
    <recommendedName>
        <fullName evidence="3">Transposase</fullName>
    </recommendedName>
</protein>
<name>A0ABT3ABI1_9ALTE</name>
<dbReference type="EMBL" id="JAOWKX010000008">
    <property type="protein sequence ID" value="MCV2885950.1"/>
    <property type="molecule type" value="Genomic_DNA"/>
</dbReference>
<evidence type="ECO:0000313" key="2">
    <source>
        <dbReference type="Proteomes" id="UP001652504"/>
    </source>
</evidence>
<evidence type="ECO:0008006" key="3">
    <source>
        <dbReference type="Google" id="ProtNLM"/>
    </source>
</evidence>
<keyword evidence="2" id="KW-1185">Reference proteome</keyword>
<dbReference type="Proteomes" id="UP001652504">
    <property type="component" value="Unassembled WGS sequence"/>
</dbReference>
<comment type="caution">
    <text evidence="1">The sequence shown here is derived from an EMBL/GenBank/DDBJ whole genome shotgun (WGS) entry which is preliminary data.</text>
</comment>
<reference evidence="1 2" key="1">
    <citation type="submission" date="2022-10" db="EMBL/GenBank/DDBJ databases">
        <title>Aestuariibacter sp. AA17 isolated from Montipora capitata coral fragment.</title>
        <authorList>
            <person name="Emsley S.A."/>
            <person name="Pfannmuller K.M."/>
            <person name="Loughran R.M."/>
            <person name="Shlafstein M."/>
            <person name="Papke E."/>
            <person name="Saw J.H."/>
            <person name="Ushijima B."/>
            <person name="Videau P."/>
        </authorList>
    </citation>
    <scope>NUCLEOTIDE SEQUENCE [LARGE SCALE GENOMIC DNA]</scope>
    <source>
        <strain evidence="1 2">AA17</strain>
    </source>
</reference>